<comment type="caution">
    <text evidence="1">The sequence shown here is derived from an EMBL/GenBank/DDBJ whole genome shotgun (WGS) entry which is preliminary data.</text>
</comment>
<organism evidence="1 2">
    <name type="scientific">Cnephaeus nilssonii</name>
    <name type="common">Northern bat</name>
    <name type="synonym">Eptesicus nilssonii</name>
    <dbReference type="NCBI Taxonomy" id="3371016"/>
    <lineage>
        <taxon>Eukaryota</taxon>
        <taxon>Metazoa</taxon>
        <taxon>Chordata</taxon>
        <taxon>Craniata</taxon>
        <taxon>Vertebrata</taxon>
        <taxon>Euteleostomi</taxon>
        <taxon>Mammalia</taxon>
        <taxon>Eutheria</taxon>
        <taxon>Laurasiatheria</taxon>
        <taxon>Chiroptera</taxon>
        <taxon>Yangochiroptera</taxon>
        <taxon>Vespertilionidae</taxon>
        <taxon>Cnephaeus</taxon>
    </lineage>
</organism>
<protein>
    <submittedName>
        <fullName evidence="1">Uncharacterized protein</fullName>
    </submittedName>
</protein>
<dbReference type="EMBL" id="JAULJE010000020">
    <property type="protein sequence ID" value="KAK1331487.1"/>
    <property type="molecule type" value="Genomic_DNA"/>
</dbReference>
<sequence>MPNIPSEKVLALKTCPSWKPGLCFLEPAPACMQPQSWVAREHCYHPTAVGPIIYQDCRCDVLLASSPYGCIFPYCEEEGEPLFQQKTAISCILGIWLDQYLRNFPA</sequence>
<reference evidence="1" key="1">
    <citation type="submission" date="2023-06" db="EMBL/GenBank/DDBJ databases">
        <title>Reference genome for the Northern bat (Eptesicus nilssonii), a most northern bat species.</title>
        <authorList>
            <person name="Laine V.N."/>
            <person name="Pulliainen A.T."/>
            <person name="Lilley T.M."/>
        </authorList>
    </citation>
    <scope>NUCLEOTIDE SEQUENCE</scope>
    <source>
        <strain evidence="1">BLF_Eptnil</strain>
        <tissue evidence="1">Kidney</tissue>
    </source>
</reference>
<accession>A0AA40LGJ9</accession>
<gene>
    <name evidence="1" type="ORF">QTO34_009444</name>
</gene>
<name>A0AA40LGJ9_CNENI</name>
<proteinExistence type="predicted"/>
<keyword evidence="2" id="KW-1185">Reference proteome</keyword>
<evidence type="ECO:0000313" key="2">
    <source>
        <dbReference type="Proteomes" id="UP001177744"/>
    </source>
</evidence>
<evidence type="ECO:0000313" key="1">
    <source>
        <dbReference type="EMBL" id="KAK1331487.1"/>
    </source>
</evidence>
<dbReference type="Proteomes" id="UP001177744">
    <property type="component" value="Unassembled WGS sequence"/>
</dbReference>
<dbReference type="AlphaFoldDB" id="A0AA40LGJ9"/>